<sequence>MHPSLVSSADGELEQVLFTIPAYVVRGKGNPLWKAITHLLRQLPDYTDYTAIYILAHESVEGPWQQWLEQQGLMPRKTLQTLPDAPGRGRGDGLG</sequence>
<name>A0A1X9YP99_9BACT</name>
<dbReference type="RefSeq" id="WP_025604851.1">
    <property type="nucleotide sequence ID" value="NZ_CP021235.1"/>
</dbReference>
<evidence type="ECO:0000256" key="1">
    <source>
        <dbReference type="SAM" id="MobiDB-lite"/>
    </source>
</evidence>
<proteinExistence type="predicted"/>
<dbReference type="Proteomes" id="UP000266292">
    <property type="component" value="Chromosome"/>
</dbReference>
<accession>A0A1X9YP99</accession>
<dbReference type="AlphaFoldDB" id="A0A1X9YP99"/>
<evidence type="ECO:0000313" key="2">
    <source>
        <dbReference type="EMBL" id="ARS34695.1"/>
    </source>
</evidence>
<protein>
    <submittedName>
        <fullName evidence="2">Uncharacterized protein</fullName>
    </submittedName>
</protein>
<keyword evidence="3" id="KW-1185">Reference proteome</keyword>
<feature type="region of interest" description="Disordered" evidence="1">
    <location>
        <begin position="75"/>
        <end position="95"/>
    </location>
</feature>
<dbReference type="KEGG" id="pact:CA264_04150"/>
<dbReference type="STRING" id="709015.GCA_000472485_00823"/>
<evidence type="ECO:0000313" key="3">
    <source>
        <dbReference type="Proteomes" id="UP000266292"/>
    </source>
</evidence>
<gene>
    <name evidence="2" type="ORF">CA264_04150</name>
</gene>
<dbReference type="EMBL" id="CP021235">
    <property type="protein sequence ID" value="ARS34695.1"/>
    <property type="molecule type" value="Genomic_DNA"/>
</dbReference>
<reference evidence="3" key="1">
    <citation type="submission" date="2017-05" db="EMBL/GenBank/DDBJ databases">
        <authorList>
            <person name="Ray J."/>
            <person name="Price M."/>
            <person name="Deutschbauer A."/>
        </authorList>
    </citation>
    <scope>NUCLEOTIDE SEQUENCE [LARGE SCALE GENOMIC DNA]</scope>
    <source>
        <strain evidence="3">DSM 19842</strain>
    </source>
</reference>
<organism evidence="2 3">
    <name type="scientific">Pontibacter actiniarum</name>
    <dbReference type="NCBI Taxonomy" id="323450"/>
    <lineage>
        <taxon>Bacteria</taxon>
        <taxon>Pseudomonadati</taxon>
        <taxon>Bacteroidota</taxon>
        <taxon>Cytophagia</taxon>
        <taxon>Cytophagales</taxon>
        <taxon>Hymenobacteraceae</taxon>
        <taxon>Pontibacter</taxon>
    </lineage>
</organism>